<evidence type="ECO:0000256" key="3">
    <source>
        <dbReference type="ARBA" id="ARBA00022729"/>
    </source>
</evidence>
<evidence type="ECO:0000256" key="8">
    <source>
        <dbReference type="ARBA" id="ARBA00051299"/>
    </source>
</evidence>
<feature type="signal peptide" evidence="13">
    <location>
        <begin position="1"/>
        <end position="23"/>
    </location>
</feature>
<dbReference type="Gramene" id="KZN05802">
    <property type="protein sequence ID" value="KZN05802"/>
    <property type="gene ID" value="DCAR_006639"/>
</dbReference>
<evidence type="ECO:0000256" key="9">
    <source>
        <dbReference type="ARBA" id="ARBA00053221"/>
    </source>
</evidence>
<dbReference type="EMBL" id="CP093344">
    <property type="protein sequence ID" value="WOG88243.1"/>
    <property type="molecule type" value="Genomic_DNA"/>
</dbReference>
<name>A0A166DXI1_DAUCS</name>
<reference evidence="15" key="1">
    <citation type="journal article" date="2016" name="Nat. Genet.">
        <title>A high-quality carrot genome assembly provides new insights into carotenoid accumulation and asterid genome evolution.</title>
        <authorList>
            <person name="Iorizzo M."/>
            <person name="Ellison S."/>
            <person name="Senalik D."/>
            <person name="Zeng P."/>
            <person name="Satapoomin P."/>
            <person name="Huang J."/>
            <person name="Bowman M."/>
            <person name="Iovene M."/>
            <person name="Sanseverino W."/>
            <person name="Cavagnaro P."/>
            <person name="Yildiz M."/>
            <person name="Macko-Podgorni A."/>
            <person name="Moranska E."/>
            <person name="Grzebelus E."/>
            <person name="Grzebelus D."/>
            <person name="Ashrafi H."/>
            <person name="Zheng Z."/>
            <person name="Cheng S."/>
            <person name="Spooner D."/>
            <person name="Van Deynze A."/>
            <person name="Simon P."/>
        </authorList>
    </citation>
    <scope>NUCLEOTIDE SEQUENCE [LARGE SCALE GENOMIC DNA]</scope>
    <source>
        <tissue evidence="15">Leaf</tissue>
    </source>
</reference>
<dbReference type="GO" id="GO:0005576">
    <property type="term" value="C:extracellular region"/>
    <property type="evidence" value="ECO:0007669"/>
    <property type="project" value="TreeGrafter"/>
</dbReference>
<proteinExistence type="inferred from homology"/>
<keyword evidence="7" id="KW-0325">Glycoprotein</keyword>
<comment type="similarity">
    <text evidence="1 12">Belongs to the peptidase A1 family.</text>
</comment>
<dbReference type="Proteomes" id="UP000077755">
    <property type="component" value="Chromosome 2"/>
</dbReference>
<protein>
    <recommendedName>
        <fullName evidence="10">nepenthesin</fullName>
        <ecNumber evidence="10">3.4.23.12</ecNumber>
    </recommendedName>
</protein>
<keyword evidence="3 13" id="KW-0732">Signal</keyword>
<reference evidence="16" key="2">
    <citation type="submission" date="2022-03" db="EMBL/GenBank/DDBJ databases">
        <title>Draft title - Genomic analysis of global carrot germplasm unveils the trajectory of domestication and the origin of high carotenoid orange carrot.</title>
        <authorList>
            <person name="Iorizzo M."/>
            <person name="Ellison S."/>
            <person name="Senalik D."/>
            <person name="Macko-Podgorni A."/>
            <person name="Grzebelus D."/>
            <person name="Bostan H."/>
            <person name="Rolling W."/>
            <person name="Curaba J."/>
            <person name="Simon P."/>
        </authorList>
    </citation>
    <scope>NUCLEOTIDE SEQUENCE</scope>
    <source>
        <tissue evidence="16">Leaf</tissue>
    </source>
</reference>
<comment type="catalytic activity">
    <reaction evidence="8">
        <text>Similar to pepsin, but also cleaves on either side of Asp and at Lys-|-Arg.</text>
        <dbReference type="EC" id="3.4.23.12"/>
    </reaction>
</comment>
<feature type="active site" evidence="11">
    <location>
        <position position="318"/>
    </location>
</feature>
<dbReference type="InterPro" id="IPR033121">
    <property type="entry name" value="PEPTIDASE_A1"/>
</dbReference>
<dbReference type="PROSITE" id="PS51767">
    <property type="entry name" value="PEPTIDASE_A1"/>
    <property type="match status" value="1"/>
</dbReference>
<keyword evidence="6" id="KW-0865">Zymogen</keyword>
<feature type="active site" evidence="11">
    <location>
        <position position="108"/>
    </location>
</feature>
<dbReference type="FunFam" id="2.40.70.10:FF:000016">
    <property type="entry name" value="Probable aspartic protease At2g35615"/>
    <property type="match status" value="1"/>
</dbReference>
<dbReference type="InterPro" id="IPR001461">
    <property type="entry name" value="Aspartic_peptidase_A1"/>
</dbReference>
<dbReference type="InterPro" id="IPR032799">
    <property type="entry name" value="TAXi_C"/>
</dbReference>
<dbReference type="GO" id="GO:0006508">
    <property type="term" value="P:proteolysis"/>
    <property type="evidence" value="ECO:0007669"/>
    <property type="project" value="UniProtKB-KW"/>
</dbReference>
<dbReference type="EC" id="3.4.23.12" evidence="10"/>
<dbReference type="Pfam" id="PF14543">
    <property type="entry name" value="TAXi_N"/>
    <property type="match status" value="1"/>
</dbReference>
<organism evidence="15">
    <name type="scientific">Daucus carota subsp. sativus</name>
    <name type="common">Carrot</name>
    <dbReference type="NCBI Taxonomy" id="79200"/>
    <lineage>
        <taxon>Eukaryota</taxon>
        <taxon>Viridiplantae</taxon>
        <taxon>Streptophyta</taxon>
        <taxon>Embryophyta</taxon>
        <taxon>Tracheophyta</taxon>
        <taxon>Spermatophyta</taxon>
        <taxon>Magnoliopsida</taxon>
        <taxon>eudicotyledons</taxon>
        <taxon>Gunneridae</taxon>
        <taxon>Pentapetalae</taxon>
        <taxon>asterids</taxon>
        <taxon>campanulids</taxon>
        <taxon>Apiales</taxon>
        <taxon>Apiaceae</taxon>
        <taxon>Apioideae</taxon>
        <taxon>Scandiceae</taxon>
        <taxon>Daucinae</taxon>
        <taxon>Daucus</taxon>
        <taxon>Daucus sect. Daucus</taxon>
    </lineage>
</organism>
<keyword evidence="5 12" id="KW-0378">Hydrolase</keyword>
<evidence type="ECO:0000256" key="10">
    <source>
        <dbReference type="ARBA" id="ARBA00067063"/>
    </source>
</evidence>
<evidence type="ECO:0000256" key="5">
    <source>
        <dbReference type="ARBA" id="ARBA00022801"/>
    </source>
</evidence>
<dbReference type="InterPro" id="IPR034161">
    <property type="entry name" value="Pepsin-like_plant"/>
</dbReference>
<dbReference type="Gene3D" id="2.40.70.10">
    <property type="entry name" value="Acid Proteases"/>
    <property type="match status" value="2"/>
</dbReference>
<dbReference type="InterPro" id="IPR021109">
    <property type="entry name" value="Peptidase_aspartic_dom_sf"/>
</dbReference>
<evidence type="ECO:0000256" key="6">
    <source>
        <dbReference type="ARBA" id="ARBA00023145"/>
    </source>
</evidence>
<dbReference type="EMBL" id="LNRQ01000002">
    <property type="protein sequence ID" value="KZN05802.1"/>
    <property type="molecule type" value="Genomic_DNA"/>
</dbReference>
<keyword evidence="4 12" id="KW-0064">Aspartyl protease</keyword>
<gene>
    <name evidence="15" type="ORF">DCAR_006639</name>
    <name evidence="16" type="ORF">DCAR_0207477</name>
</gene>
<evidence type="ECO:0000256" key="2">
    <source>
        <dbReference type="ARBA" id="ARBA00022670"/>
    </source>
</evidence>
<evidence type="ECO:0000313" key="16">
    <source>
        <dbReference type="EMBL" id="WOG88243.1"/>
    </source>
</evidence>
<evidence type="ECO:0000313" key="17">
    <source>
        <dbReference type="Proteomes" id="UP000077755"/>
    </source>
</evidence>
<feature type="chain" id="PRO_5007872445" description="nepenthesin" evidence="13">
    <location>
        <begin position="24"/>
        <end position="440"/>
    </location>
</feature>
<dbReference type="PROSITE" id="PS00141">
    <property type="entry name" value="ASP_PROTEASE"/>
    <property type="match status" value="2"/>
</dbReference>
<dbReference type="InterPro" id="IPR001969">
    <property type="entry name" value="Aspartic_peptidase_AS"/>
</dbReference>
<dbReference type="AlphaFoldDB" id="A0A166DXI1"/>
<evidence type="ECO:0000256" key="1">
    <source>
        <dbReference type="ARBA" id="ARBA00007447"/>
    </source>
</evidence>
<dbReference type="SUPFAM" id="SSF50630">
    <property type="entry name" value="Acid proteases"/>
    <property type="match status" value="1"/>
</dbReference>
<evidence type="ECO:0000256" key="7">
    <source>
        <dbReference type="ARBA" id="ARBA00023180"/>
    </source>
</evidence>
<keyword evidence="17" id="KW-1185">Reference proteome</keyword>
<evidence type="ECO:0000313" key="15">
    <source>
        <dbReference type="EMBL" id="KZN05802.1"/>
    </source>
</evidence>
<keyword evidence="2 12" id="KW-0645">Protease</keyword>
<feature type="domain" description="Peptidase A1" evidence="14">
    <location>
        <begin position="90"/>
        <end position="433"/>
    </location>
</feature>
<evidence type="ECO:0000256" key="13">
    <source>
        <dbReference type="SAM" id="SignalP"/>
    </source>
</evidence>
<dbReference type="FunFam" id="2.40.70.10:FF:000033">
    <property type="entry name" value="Aspartyl protease family protein"/>
    <property type="match status" value="1"/>
</dbReference>
<dbReference type="PANTHER" id="PTHR47967:SF128">
    <property type="entry name" value="ASPARTIC PROTEINASE CDR1-LIKE"/>
    <property type="match status" value="1"/>
</dbReference>
<evidence type="ECO:0000256" key="4">
    <source>
        <dbReference type="ARBA" id="ARBA00022750"/>
    </source>
</evidence>
<dbReference type="KEGG" id="dcr:108208402"/>
<dbReference type="OMA" id="PQGFNLC"/>
<dbReference type="Pfam" id="PF14541">
    <property type="entry name" value="TAXi_C"/>
    <property type="match status" value="1"/>
</dbReference>
<dbReference type="PANTHER" id="PTHR47967">
    <property type="entry name" value="OS07G0603500 PROTEIN-RELATED"/>
    <property type="match status" value="1"/>
</dbReference>
<dbReference type="CDD" id="cd05476">
    <property type="entry name" value="pepsin_A_like_plant"/>
    <property type="match status" value="1"/>
</dbReference>
<dbReference type="InterPro" id="IPR032861">
    <property type="entry name" value="TAXi_N"/>
</dbReference>
<dbReference type="PRINTS" id="PR00792">
    <property type="entry name" value="PEPSIN"/>
</dbReference>
<evidence type="ECO:0000256" key="11">
    <source>
        <dbReference type="PIRSR" id="PIRSR601461-1"/>
    </source>
</evidence>
<sequence length="440" mass="48565">MELISRISLCFLVLSFLTCSIHANPSGFSLNLIHRDSPLSPYYNSSNTYYQNLRNSICRSMSRTRRVFAPKLATSKSKIQSSLTADPGEYLMKISVGTPPVNFLAIADTGSDVTWIQCKPCTECYEQKAPLFDPKKSSTYKKQHCNSINCHASGLSCDDKQFCTYSYTYGDGSFSAGDMSSDSFTFESTWGKPVVLPKITFGCGHSSGGNFDNVTDGIVGLGNSDLSIINQLSYTINGKFAYCMVPVKVLNASSKIKFGSDAVVSGYGAQKTPFFAKNADTFYHLDLKGVSVGETRFKFETKAHGNRVNSSDGNIIIDSGTTLTFLPSEVYSKVETEFKRKTSLKPVQGDLEFSLCYKNEKGFEKKVPKITFHFSGADWELSAVNSMLEIEEGKICFTIGDAEQIGIQPIFGNMAQMNYAVGYDLKEKSLSFKRTDCIKQ</sequence>
<evidence type="ECO:0000256" key="12">
    <source>
        <dbReference type="RuleBase" id="RU000454"/>
    </source>
</evidence>
<dbReference type="InterPro" id="IPR051708">
    <property type="entry name" value="Plant_Aspart_Prot_A1"/>
</dbReference>
<evidence type="ECO:0000259" key="14">
    <source>
        <dbReference type="PROSITE" id="PS51767"/>
    </source>
</evidence>
<comment type="function">
    <text evidence="9">Extracellular proteinase found in the pitcher fluid of carnivorous plants. Digest prey for nitrogen uptake.</text>
</comment>
<accession>A0A166DXI1</accession>
<dbReference type="OrthoDB" id="2747330at2759"/>
<dbReference type="GO" id="GO:0004190">
    <property type="term" value="F:aspartic-type endopeptidase activity"/>
    <property type="evidence" value="ECO:0007669"/>
    <property type="project" value="UniProtKB-KW"/>
</dbReference>